<gene>
    <name evidence="2" type="ORF">FH610_025700</name>
</gene>
<name>A0A5N6BNY9_9ACTN</name>
<proteinExistence type="predicted"/>
<evidence type="ECO:0000313" key="3">
    <source>
        <dbReference type="Proteomes" id="UP000313066"/>
    </source>
</evidence>
<protein>
    <submittedName>
        <fullName evidence="2">Uncharacterized protein</fullName>
    </submittedName>
</protein>
<keyword evidence="3" id="KW-1185">Reference proteome</keyword>
<dbReference type="Proteomes" id="UP000313066">
    <property type="component" value="Unassembled WGS sequence"/>
</dbReference>
<feature type="region of interest" description="Disordered" evidence="1">
    <location>
        <begin position="1"/>
        <end position="46"/>
    </location>
</feature>
<dbReference type="EMBL" id="VDMA02000014">
    <property type="protein sequence ID" value="KAB8182306.1"/>
    <property type="molecule type" value="Genomic_DNA"/>
</dbReference>
<evidence type="ECO:0000256" key="1">
    <source>
        <dbReference type="SAM" id="MobiDB-lite"/>
    </source>
</evidence>
<evidence type="ECO:0000313" key="2">
    <source>
        <dbReference type="EMBL" id="KAB8182306.1"/>
    </source>
</evidence>
<dbReference type="AlphaFoldDB" id="A0A5N6BNY9"/>
<sequence length="80" mass="8888">MTDSSCIRVPPRHGVSQRPHLVYGQRDDPFPMRGRQRQPDDGRAGDGLARAVGEVNSRLRRDEFTSVIVVSLTDVGGSWL</sequence>
<comment type="caution">
    <text evidence="2">The sequence shown here is derived from an EMBL/GenBank/DDBJ whole genome shotgun (WGS) entry which is preliminary data.</text>
</comment>
<organism evidence="2 3">
    <name type="scientific">Microbispora catharanthi</name>
    <dbReference type="NCBI Taxonomy" id="1712871"/>
    <lineage>
        <taxon>Bacteria</taxon>
        <taxon>Bacillati</taxon>
        <taxon>Actinomycetota</taxon>
        <taxon>Actinomycetes</taxon>
        <taxon>Streptosporangiales</taxon>
        <taxon>Streptosporangiaceae</taxon>
        <taxon>Microbispora</taxon>
    </lineage>
</organism>
<dbReference type="RefSeq" id="WP_139577380.1">
    <property type="nucleotide sequence ID" value="NZ_VDMA02000014.1"/>
</dbReference>
<reference evidence="2 3" key="1">
    <citation type="submission" date="2019-10" db="EMBL/GenBank/DDBJ databases">
        <title>Nonomuraea sp. nov., isolated from Phyllanthus amarus.</title>
        <authorList>
            <person name="Klykleung N."/>
            <person name="Tanasupawat S."/>
        </authorList>
    </citation>
    <scope>NUCLEOTIDE SEQUENCE [LARGE SCALE GENOMIC DNA]</scope>
    <source>
        <strain evidence="2 3">CR1-09</strain>
    </source>
</reference>
<accession>A0A5N6BNY9</accession>